<comment type="caution">
    <text evidence="3">The sequence shown here is derived from an EMBL/GenBank/DDBJ whole genome shotgun (WGS) entry which is preliminary data.</text>
</comment>
<dbReference type="RefSeq" id="WP_160066149.1">
    <property type="nucleotide sequence ID" value="NZ_WUYX01000045.1"/>
</dbReference>
<reference evidence="3 4" key="1">
    <citation type="submission" date="2020-01" db="EMBL/GenBank/DDBJ databases">
        <title>Natronorubrum sp. JWXQ-INN 674 isolated from Inner Mongolia Autonomous Region of China.</title>
        <authorList>
            <person name="Xue Q."/>
        </authorList>
    </citation>
    <scope>NUCLEOTIDE SEQUENCE [LARGE SCALE GENOMIC DNA]</scope>
    <source>
        <strain evidence="3 4">JWXQ-INN-674</strain>
    </source>
</reference>
<feature type="region of interest" description="Disordered" evidence="2">
    <location>
        <begin position="219"/>
        <end position="238"/>
    </location>
</feature>
<evidence type="ECO:0000256" key="2">
    <source>
        <dbReference type="SAM" id="MobiDB-lite"/>
    </source>
</evidence>
<evidence type="ECO:0000313" key="4">
    <source>
        <dbReference type="Proteomes" id="UP000434101"/>
    </source>
</evidence>
<proteinExistence type="predicted"/>
<feature type="compositionally biased region" description="Acidic residues" evidence="2">
    <location>
        <begin position="252"/>
        <end position="269"/>
    </location>
</feature>
<name>A0A6B0VS43_9EURY</name>
<dbReference type="GO" id="GO:0030115">
    <property type="term" value="C:S-layer"/>
    <property type="evidence" value="ECO:0007669"/>
    <property type="project" value="UniProtKB-SubCell"/>
</dbReference>
<dbReference type="InterPro" id="IPR026371">
    <property type="entry name" value="PGF_CTERM"/>
</dbReference>
<evidence type="ECO:0000313" key="3">
    <source>
        <dbReference type="EMBL" id="MXV63329.1"/>
    </source>
</evidence>
<feature type="region of interest" description="Disordered" evidence="2">
    <location>
        <begin position="250"/>
        <end position="309"/>
    </location>
</feature>
<keyword evidence="4" id="KW-1185">Reference proteome</keyword>
<dbReference type="GO" id="GO:0005886">
    <property type="term" value="C:plasma membrane"/>
    <property type="evidence" value="ECO:0007669"/>
    <property type="project" value="UniProtKB-SubCell"/>
</dbReference>
<dbReference type="EMBL" id="WUYX01000045">
    <property type="protein sequence ID" value="MXV63329.1"/>
    <property type="molecule type" value="Genomic_DNA"/>
</dbReference>
<dbReference type="NCBIfam" id="TIGR04126">
    <property type="entry name" value="PGF_CTERM"/>
    <property type="match status" value="1"/>
</dbReference>
<gene>
    <name evidence="3" type="ORF">GS429_14895</name>
</gene>
<evidence type="ECO:0000256" key="1">
    <source>
        <dbReference type="ARBA" id="ARBA00022729"/>
    </source>
</evidence>
<dbReference type="Proteomes" id="UP000434101">
    <property type="component" value="Unassembled WGS sequence"/>
</dbReference>
<feature type="compositionally biased region" description="Acidic residues" evidence="2">
    <location>
        <begin position="278"/>
        <end position="287"/>
    </location>
</feature>
<protein>
    <submittedName>
        <fullName evidence="3">PGF-CTERM sorting domain-containing protein</fullName>
    </submittedName>
</protein>
<dbReference type="AlphaFoldDB" id="A0A6B0VS43"/>
<sequence>MLRSRYSIAAGLGVLVVLGLIGIAGIGGVSAGAPADASASIVDPDDDKTVSEEEYVEPAPEPGDLYYEAGSENWVSYDNPRDEYRSPYLGDGSGKVCVTLVNEAGDPIVGETVPNTTVTVPTGETLSWHSHADPMTVEYPVTDHYERPLDADQFGTTDDLPQGDGYMDSHCIEMHGQPEDATIEYGEAQIDGEHADRIEVVGYIQQAHDAWDSDVDPIEDAEPYEKAGGGWTFEPDGSHGQAVAVLQLTGEDTTDDESTSETEDKDDDSTNSSNSTDENADDSDGEDNASVSASETSDSDDGDDEQMPGFGLSAAIVALTLAALVGSRYRSE</sequence>
<organism evidence="3 4">
    <name type="scientific">Natronorubrum halalkaliphilum</name>
    <dbReference type="NCBI Taxonomy" id="2691917"/>
    <lineage>
        <taxon>Archaea</taxon>
        <taxon>Methanobacteriati</taxon>
        <taxon>Methanobacteriota</taxon>
        <taxon>Stenosarchaea group</taxon>
        <taxon>Halobacteria</taxon>
        <taxon>Halobacteriales</taxon>
        <taxon>Natrialbaceae</taxon>
        <taxon>Natronorubrum</taxon>
    </lineage>
</organism>
<keyword evidence="1" id="KW-0732">Signal</keyword>
<accession>A0A6B0VS43</accession>
<feature type="compositionally biased region" description="Acidic residues" evidence="2">
    <location>
        <begin position="297"/>
        <end position="306"/>
    </location>
</feature>
<dbReference type="OrthoDB" id="170617at2157"/>